<sequence>AQLPESKSCFIILTVQRAILLGAPRNWQREFLLLWNERRNAPYAPARRAGSRT</sequence>
<organism evidence="1 2">
    <name type="scientific">Trifolium medium</name>
    <dbReference type="NCBI Taxonomy" id="97028"/>
    <lineage>
        <taxon>Eukaryota</taxon>
        <taxon>Viridiplantae</taxon>
        <taxon>Streptophyta</taxon>
        <taxon>Embryophyta</taxon>
        <taxon>Tracheophyta</taxon>
        <taxon>Spermatophyta</taxon>
        <taxon>Magnoliopsida</taxon>
        <taxon>eudicotyledons</taxon>
        <taxon>Gunneridae</taxon>
        <taxon>Pentapetalae</taxon>
        <taxon>rosids</taxon>
        <taxon>fabids</taxon>
        <taxon>Fabales</taxon>
        <taxon>Fabaceae</taxon>
        <taxon>Papilionoideae</taxon>
        <taxon>50 kb inversion clade</taxon>
        <taxon>NPAAA clade</taxon>
        <taxon>Hologalegina</taxon>
        <taxon>IRL clade</taxon>
        <taxon>Trifolieae</taxon>
        <taxon>Trifolium</taxon>
    </lineage>
</organism>
<name>A0A392TPY3_9FABA</name>
<proteinExistence type="predicted"/>
<feature type="non-terminal residue" evidence="1">
    <location>
        <position position="1"/>
    </location>
</feature>
<dbReference type="Proteomes" id="UP000265520">
    <property type="component" value="Unassembled WGS sequence"/>
</dbReference>
<comment type="caution">
    <text evidence="1">The sequence shown here is derived from an EMBL/GenBank/DDBJ whole genome shotgun (WGS) entry which is preliminary data.</text>
</comment>
<dbReference type="EMBL" id="LXQA010633580">
    <property type="protein sequence ID" value="MCI63251.1"/>
    <property type="molecule type" value="Genomic_DNA"/>
</dbReference>
<accession>A0A392TPY3</accession>
<evidence type="ECO:0000313" key="1">
    <source>
        <dbReference type="EMBL" id="MCI63251.1"/>
    </source>
</evidence>
<keyword evidence="2" id="KW-1185">Reference proteome</keyword>
<reference evidence="1 2" key="1">
    <citation type="journal article" date="2018" name="Front. Plant Sci.">
        <title>Red Clover (Trifolium pratense) and Zigzag Clover (T. medium) - A Picture of Genomic Similarities and Differences.</title>
        <authorList>
            <person name="Dluhosova J."/>
            <person name="Istvanek J."/>
            <person name="Nedelnik J."/>
            <person name="Repkova J."/>
        </authorList>
    </citation>
    <scope>NUCLEOTIDE SEQUENCE [LARGE SCALE GENOMIC DNA]</scope>
    <source>
        <strain evidence="2">cv. 10/8</strain>
        <tissue evidence="1">Leaf</tissue>
    </source>
</reference>
<protein>
    <submittedName>
        <fullName evidence="1">Uncharacterized protein</fullName>
    </submittedName>
</protein>
<evidence type="ECO:0000313" key="2">
    <source>
        <dbReference type="Proteomes" id="UP000265520"/>
    </source>
</evidence>
<dbReference type="AlphaFoldDB" id="A0A392TPY3"/>